<comment type="caution">
    <text evidence="7">The sequence shown here is derived from an EMBL/GenBank/DDBJ whole genome shotgun (WGS) entry which is preliminary data.</text>
</comment>
<protein>
    <submittedName>
        <fullName evidence="7">Acetate uptake transporter</fullName>
    </submittedName>
</protein>
<evidence type="ECO:0000256" key="6">
    <source>
        <dbReference type="SAM" id="Phobius"/>
    </source>
</evidence>
<feature type="transmembrane region" description="Helical" evidence="6">
    <location>
        <begin position="12"/>
        <end position="29"/>
    </location>
</feature>
<keyword evidence="3 6" id="KW-0812">Transmembrane</keyword>
<evidence type="ECO:0000256" key="2">
    <source>
        <dbReference type="ARBA" id="ARBA00005587"/>
    </source>
</evidence>
<dbReference type="NCBIfam" id="NF038013">
    <property type="entry name" value="AceTr_1"/>
    <property type="match status" value="1"/>
</dbReference>
<dbReference type="Pfam" id="PF01184">
    <property type="entry name" value="Gpr1_Fun34_YaaH"/>
    <property type="match status" value="1"/>
</dbReference>
<sequence length="201" mass="21860">MEKQVVEVKVADPSAIGLFGLAMVTLVASSQKLGITSEVSYVLPVAIFLGGLAQLYASFSDSKLNNTFGSTAFGAYGFFWLVVASDWLIKYGVFGKEMKDAIDMKQMGFLYVGYLIFTLFMTYGAAGTHKVLFSIFVLIDFLFLGLSMSSFEILPEFSHTLAAYSELLIALFSFYGSGAAVLNAHYNKVVLPVGKAIIQRG</sequence>
<evidence type="ECO:0000256" key="5">
    <source>
        <dbReference type="ARBA" id="ARBA00023136"/>
    </source>
</evidence>
<keyword evidence="4 6" id="KW-1133">Transmembrane helix</keyword>
<feature type="transmembrane region" description="Helical" evidence="6">
    <location>
        <begin position="71"/>
        <end position="89"/>
    </location>
</feature>
<feature type="transmembrane region" description="Helical" evidence="6">
    <location>
        <begin position="41"/>
        <end position="59"/>
    </location>
</feature>
<evidence type="ECO:0000256" key="1">
    <source>
        <dbReference type="ARBA" id="ARBA00004141"/>
    </source>
</evidence>
<feature type="transmembrane region" description="Helical" evidence="6">
    <location>
        <begin position="109"/>
        <end position="126"/>
    </location>
</feature>
<dbReference type="RefSeq" id="WP_262065583.1">
    <property type="nucleotide sequence ID" value="NZ_JAMXOD010000005.1"/>
</dbReference>
<reference evidence="7 8" key="1">
    <citation type="journal article" date="2022" name="Genome Biol. Evol.">
        <title>Host diet, physiology and behaviors set the stage for Lachnospiraceae cladogenesis.</title>
        <authorList>
            <person name="Vera-Ponce De Leon A."/>
            <person name="Schneider M."/>
            <person name="Jahnes B.C."/>
            <person name="Sadowski V."/>
            <person name="Camuy-Velez L.A."/>
            <person name="Duan J."/>
            <person name="Sabree Z.L."/>
        </authorList>
    </citation>
    <scope>NUCLEOTIDE SEQUENCE [LARGE SCALE GENOMIC DNA]</scope>
    <source>
        <strain evidence="7 8">PAL113</strain>
    </source>
</reference>
<feature type="transmembrane region" description="Helical" evidence="6">
    <location>
        <begin position="132"/>
        <end position="154"/>
    </location>
</feature>
<dbReference type="InterPro" id="IPR000791">
    <property type="entry name" value="Gpr1/Fun34/SatP-like"/>
</dbReference>
<dbReference type="Proteomes" id="UP001523566">
    <property type="component" value="Unassembled WGS sequence"/>
</dbReference>
<dbReference type="PANTHER" id="PTHR30178:SF3">
    <property type="entry name" value="SUCCINATE-ACETATE_PROTON SYMPORTER SATP"/>
    <property type="match status" value="1"/>
</dbReference>
<gene>
    <name evidence="7" type="ORF">NK125_05125</name>
</gene>
<evidence type="ECO:0000256" key="4">
    <source>
        <dbReference type="ARBA" id="ARBA00022989"/>
    </source>
</evidence>
<dbReference type="InterPro" id="IPR047623">
    <property type="entry name" value="SatP"/>
</dbReference>
<organism evidence="7 8">
    <name type="scientific">Aequitasia blattaphilus</name>
    <dbReference type="NCBI Taxonomy" id="2949332"/>
    <lineage>
        <taxon>Bacteria</taxon>
        <taxon>Bacillati</taxon>
        <taxon>Bacillota</taxon>
        <taxon>Clostridia</taxon>
        <taxon>Lachnospirales</taxon>
        <taxon>Lachnospiraceae</taxon>
        <taxon>Aequitasia</taxon>
    </lineage>
</organism>
<comment type="subcellular location">
    <subcellularLocation>
        <location evidence="1">Membrane</location>
        <topology evidence="1">Multi-pass membrane protein</topology>
    </subcellularLocation>
</comment>
<dbReference type="EMBL" id="JAMZFW010000005">
    <property type="protein sequence ID" value="MCP1101797.1"/>
    <property type="molecule type" value="Genomic_DNA"/>
</dbReference>
<keyword evidence="5 6" id="KW-0472">Membrane</keyword>
<proteinExistence type="inferred from homology"/>
<evidence type="ECO:0000313" key="7">
    <source>
        <dbReference type="EMBL" id="MCP1101797.1"/>
    </source>
</evidence>
<feature type="transmembrane region" description="Helical" evidence="6">
    <location>
        <begin position="161"/>
        <end position="182"/>
    </location>
</feature>
<dbReference type="PANTHER" id="PTHR30178">
    <property type="entry name" value="INNER MEMBRANE PROTEIN YAAH"/>
    <property type="match status" value="1"/>
</dbReference>
<evidence type="ECO:0000256" key="3">
    <source>
        <dbReference type="ARBA" id="ARBA00022692"/>
    </source>
</evidence>
<comment type="similarity">
    <text evidence="2">Belongs to the acetate uptake transporter (AceTr) (TC 2.A.96) family.</text>
</comment>
<keyword evidence="8" id="KW-1185">Reference proteome</keyword>
<accession>A0ABT1EBA6</accession>
<evidence type="ECO:0000313" key="8">
    <source>
        <dbReference type="Proteomes" id="UP001523566"/>
    </source>
</evidence>
<name>A0ABT1EBA6_9FIRM</name>